<dbReference type="PANTHER" id="PTHR43123">
    <property type="entry name" value="POLYSACCHARIDE DEACETYLASE-RELATED"/>
    <property type="match status" value="1"/>
</dbReference>
<evidence type="ECO:0000313" key="2">
    <source>
        <dbReference type="EMBL" id="MDP9888719.1"/>
    </source>
</evidence>
<keyword evidence="3" id="KW-1185">Reference proteome</keyword>
<dbReference type="InterPro" id="IPR011330">
    <property type="entry name" value="Glyco_hydro/deAcase_b/a-brl"/>
</dbReference>
<reference evidence="2 3" key="1">
    <citation type="submission" date="2023-07" db="EMBL/GenBank/DDBJ databases">
        <title>Sorghum-associated microbial communities from plants grown in Nebraska, USA.</title>
        <authorList>
            <person name="Schachtman D."/>
        </authorList>
    </citation>
    <scope>NUCLEOTIDE SEQUENCE [LARGE SCALE GENOMIC DNA]</scope>
    <source>
        <strain evidence="2 3">CC222</strain>
    </source>
</reference>
<dbReference type="SUPFAM" id="SSF88713">
    <property type="entry name" value="Glycoside hydrolase/deacetylase"/>
    <property type="match status" value="1"/>
</dbReference>
<comment type="caution">
    <text evidence="2">The sequence shown here is derived from an EMBL/GenBank/DDBJ whole genome shotgun (WGS) entry which is preliminary data.</text>
</comment>
<proteinExistence type="predicted"/>
<sequence>MDNHLYDYSAIVDRPALQWPDGKRVAFYVGLNIEHYQVDKPSTSIFGGTAGLQPDPLNYGWRDYGLRVGIWRMIAALDRHGIRASAIINSDVCSRYPQVIKAGIERGWAWVAHGQDNSTFQSGMSREEETAYLKNVVSTIEAHTGCKPQGWLGPALTETSNTPEVLAKLGLNYVLDWCSDDQPFDLNVDGMMSVPYSIEVNDVTLFSGRNLRGKDFLQVVKDQYEQLSKDAADSGRVMALCLHPFIINQPFRHKYLEMALEFITAQPDAWITTSDDIAAHYRAANPRLLPAESTAQGSGSVV</sequence>
<dbReference type="EMBL" id="JAUSRE010000010">
    <property type="protein sequence ID" value="MDP9888719.1"/>
    <property type="molecule type" value="Genomic_DNA"/>
</dbReference>
<dbReference type="CDD" id="cd10979">
    <property type="entry name" value="CE4_PuuE_like"/>
    <property type="match status" value="1"/>
</dbReference>
<organism evidence="2 3">
    <name type="scientific">Pseudarthrobacter enclensis</name>
    <dbReference type="NCBI Taxonomy" id="993070"/>
    <lineage>
        <taxon>Bacteria</taxon>
        <taxon>Bacillati</taxon>
        <taxon>Actinomycetota</taxon>
        <taxon>Actinomycetes</taxon>
        <taxon>Micrococcales</taxon>
        <taxon>Micrococcaceae</taxon>
        <taxon>Pseudarthrobacter</taxon>
    </lineage>
</organism>
<evidence type="ECO:0000313" key="3">
    <source>
        <dbReference type="Proteomes" id="UP001226577"/>
    </source>
</evidence>
<dbReference type="RefSeq" id="WP_236800049.1">
    <property type="nucleotide sequence ID" value="NZ_JAUSRE010000010.1"/>
</dbReference>
<dbReference type="Proteomes" id="UP001226577">
    <property type="component" value="Unassembled WGS sequence"/>
</dbReference>
<dbReference type="InterPro" id="IPR002509">
    <property type="entry name" value="NODB_dom"/>
</dbReference>
<dbReference type="Gene3D" id="3.20.20.370">
    <property type="entry name" value="Glycoside hydrolase/deacetylase"/>
    <property type="match status" value="1"/>
</dbReference>
<evidence type="ECO:0000259" key="1">
    <source>
        <dbReference type="Pfam" id="PF01522"/>
    </source>
</evidence>
<gene>
    <name evidence="2" type="ORF">J2X98_002312</name>
</gene>
<accession>A0ABT9RWP1</accession>
<dbReference type="PANTHER" id="PTHR43123:SF4">
    <property type="entry name" value="POLYSACCHARIDE DEACETYLASE"/>
    <property type="match status" value="1"/>
</dbReference>
<dbReference type="Pfam" id="PF01522">
    <property type="entry name" value="Polysacc_deac_1"/>
    <property type="match status" value="1"/>
</dbReference>
<protein>
    <submittedName>
        <fullName evidence="2">Peptidoglycan/xylan/chitin deacetylase (PgdA/CDA1 family)</fullName>
    </submittedName>
</protein>
<feature type="domain" description="NodB homology" evidence="1">
    <location>
        <begin position="64"/>
        <end position="174"/>
    </location>
</feature>
<name>A0ABT9RWP1_9MICC</name>